<evidence type="ECO:0000256" key="10">
    <source>
        <dbReference type="ARBA" id="ARBA00049244"/>
    </source>
</evidence>
<proteinExistence type="inferred from homology"/>
<evidence type="ECO:0000256" key="8">
    <source>
        <dbReference type="ARBA" id="ARBA00022932"/>
    </source>
</evidence>
<dbReference type="SUPFAM" id="SSF50249">
    <property type="entry name" value="Nucleic acid-binding proteins"/>
    <property type="match status" value="1"/>
</dbReference>
<dbReference type="CDD" id="cd12113">
    <property type="entry name" value="PHP_PolIIIA_DnaE3"/>
    <property type="match status" value="1"/>
</dbReference>
<dbReference type="CDD" id="cd04485">
    <property type="entry name" value="DnaE_OBF"/>
    <property type="match status" value="1"/>
</dbReference>
<evidence type="ECO:0000256" key="3">
    <source>
        <dbReference type="ARBA" id="ARBA00012417"/>
    </source>
</evidence>
<dbReference type="GO" id="GO:0005737">
    <property type="term" value="C:cytoplasm"/>
    <property type="evidence" value="ECO:0007669"/>
    <property type="project" value="UniProtKB-SubCell"/>
</dbReference>
<dbReference type="InterPro" id="IPR004365">
    <property type="entry name" value="NA-bd_OB_tRNA"/>
</dbReference>
<evidence type="ECO:0000256" key="4">
    <source>
        <dbReference type="ARBA" id="ARBA00019114"/>
    </source>
</evidence>
<dbReference type="Pfam" id="PF17657">
    <property type="entry name" value="DNA_pol3_finger"/>
    <property type="match status" value="1"/>
</dbReference>
<dbReference type="InterPro" id="IPR011708">
    <property type="entry name" value="DNA_pol3_alpha_NTPase_dom"/>
</dbReference>
<dbReference type="NCBIfam" id="TIGR00594">
    <property type="entry name" value="polc"/>
    <property type="match status" value="1"/>
</dbReference>
<comment type="catalytic activity">
    <reaction evidence="10">
        <text>DNA(n) + a 2'-deoxyribonucleoside 5'-triphosphate = DNA(n+1) + diphosphate</text>
        <dbReference type="Rhea" id="RHEA:22508"/>
        <dbReference type="Rhea" id="RHEA-COMP:17339"/>
        <dbReference type="Rhea" id="RHEA-COMP:17340"/>
        <dbReference type="ChEBI" id="CHEBI:33019"/>
        <dbReference type="ChEBI" id="CHEBI:61560"/>
        <dbReference type="ChEBI" id="CHEBI:173112"/>
        <dbReference type="EC" id="2.7.7.7"/>
    </reaction>
</comment>
<dbReference type="AlphaFoldDB" id="A0A174ZH98"/>
<evidence type="ECO:0000256" key="9">
    <source>
        <dbReference type="ARBA" id="ARBA00025611"/>
    </source>
</evidence>
<dbReference type="Pfam" id="PF02811">
    <property type="entry name" value="PHP"/>
    <property type="match status" value="1"/>
</dbReference>
<comment type="function">
    <text evidence="9">DNA polymerase III is a complex, multichain enzyme responsible for most of the replicative synthesis in bacteria. This DNA polymerase also exhibits 3' to 5' exonuclease activity. The alpha chain is the DNA polymerase.</text>
</comment>
<evidence type="ECO:0000313" key="13">
    <source>
        <dbReference type="Proteomes" id="UP000095662"/>
    </source>
</evidence>
<keyword evidence="5 12" id="KW-0808">Transferase</keyword>
<dbReference type="InterPro" id="IPR040982">
    <property type="entry name" value="DNA_pol3_finger"/>
</dbReference>
<evidence type="ECO:0000313" key="12">
    <source>
        <dbReference type="EMBL" id="CUQ84279.1"/>
    </source>
</evidence>
<dbReference type="Gene3D" id="1.10.10.1600">
    <property type="entry name" value="Bacterial DNA polymerase III alpha subunit, thumb domain"/>
    <property type="match status" value="1"/>
</dbReference>
<dbReference type="EC" id="2.7.7.7" evidence="3"/>
<evidence type="ECO:0000256" key="2">
    <source>
        <dbReference type="ARBA" id="ARBA00009496"/>
    </source>
</evidence>
<reference evidence="12 13" key="1">
    <citation type="submission" date="2015-09" db="EMBL/GenBank/DDBJ databases">
        <authorList>
            <consortium name="Pathogen Informatics"/>
        </authorList>
    </citation>
    <scope>NUCLEOTIDE SEQUENCE [LARGE SCALE GENOMIC DNA]</scope>
    <source>
        <strain evidence="12 13">2789STDY5834928</strain>
    </source>
</reference>
<name>A0A174ZH98_9FIRM</name>
<dbReference type="InterPro" id="IPR004013">
    <property type="entry name" value="PHP_dom"/>
</dbReference>
<dbReference type="GO" id="GO:0008408">
    <property type="term" value="F:3'-5' exonuclease activity"/>
    <property type="evidence" value="ECO:0007669"/>
    <property type="project" value="InterPro"/>
</dbReference>
<accession>A0A174ZH98</accession>
<keyword evidence="7" id="KW-0235">DNA replication</keyword>
<dbReference type="InterPro" id="IPR012340">
    <property type="entry name" value="NA-bd_OB-fold"/>
</dbReference>
<dbReference type="Gene3D" id="2.40.50.140">
    <property type="entry name" value="Nucleic acid-binding proteins"/>
    <property type="match status" value="1"/>
</dbReference>
<dbReference type="InterPro" id="IPR016195">
    <property type="entry name" value="Pol/histidinol_Pase-like"/>
</dbReference>
<dbReference type="SUPFAM" id="SSF89550">
    <property type="entry name" value="PHP domain-like"/>
    <property type="match status" value="1"/>
</dbReference>
<organism evidence="12 13">
    <name type="scientific">[Eubacterium] siraeum</name>
    <dbReference type="NCBI Taxonomy" id="39492"/>
    <lineage>
        <taxon>Bacteria</taxon>
        <taxon>Bacillati</taxon>
        <taxon>Bacillota</taxon>
        <taxon>Clostridia</taxon>
        <taxon>Eubacteriales</taxon>
        <taxon>Oscillospiraceae</taxon>
        <taxon>Oscillospiraceae incertae sedis</taxon>
    </lineage>
</organism>
<evidence type="ECO:0000256" key="7">
    <source>
        <dbReference type="ARBA" id="ARBA00022705"/>
    </source>
</evidence>
<sequence>MSGFVHLHVHSEYSLLDGACRIRGLVRHAKEMGQTAVALTDHGVMYGSIDFYNECVENGIKAIIGCEVYVAPRTRFDKSTKSDMKPHHLVLLCKDNEGYKNLSKLVTLGYTEGFYNKPRVDRELLRRYSKGLICLSACISGELARTLLDGRLADAVTLVKEYREIFGEDYYIELQSHGISEQERILPYLLRVAKDTGTQLVATNDAHYVEKEDSYVQRVLTCIATNTTLDDKNSMQFATDEFYLKSENEMKALGFPQSAYDNTVKIAEKCNVSFTFGHTILPFFKAEGYDNNEIYFNAQVRKGLVKHYGDPVPKEVLDRAEYEMSVIKKMGFIDYFLIVADFIGYAKRNGIAVGPGRGSGAGSVCAYCLGITDIDPIRFNLLFERFLNPERVTMPDFDVDFCYIRRQEVIDYVVRKYGRDHVAQIITFGTMAARGAIRDAGRAMGLPYGKVDAVAKLIPMSMHSTIDGALKSEKELVKLASSDNEVSLLIETAKKIEGMARNTSIHAAGIVITRDPVADYVPLYQNSEGEVMTQYTMTAIERLGLLKMDFLGLRYLTVIQDCCKLVAKTCPDFDIEKIPENDTETYDMMSSGGTLGVFQFESAGMTSLLSRMKPRSVEDLTAALSLYRPGPMDSIPTYLANRRSPEKIRYKHPLLKGILDVTYGCIVYQEQVMMICRVLAGYSYGRADIVRRAMAKKKPEVMVKERATFVEGAVANNVDRQVAEEIFDDMMSFASYAFNKSHAAAYSLLAYRTAYLRCHYYKEYMVALLTSVIGWGGKTAEYIGDLAQHGLKLLPPHVNYSETGFSCEKDGIRFGLLAIKNVGANMIADIIEERTKHLFKSLFDFCERMSDKNINKRALESFIKCGAFDGLGNNRREMMISLELMLDTLSQRHDLEGQMSLMGEDDTADEGTFQIKPADEYSHAQLLSYEKEILGIYISGHPADPFYRIARESGYENIGSILENNKDKQNVRVTALLTSVRNHITKSGKTMGFIVIEDASGEIECLVFPKLYEQYSSMLRTGNVYAFEGTVSAEDEGDPKLLINAITQPDLAKLRKMHESRKTGQNKAAVLYIRFSSRDDANIPAVKALLKVNKGSTLTKICFEDTRETITLPPALSVDLNSDFIQKLNGICGKNNIIIK</sequence>
<dbReference type="STRING" id="39492.ERS852540_00841"/>
<dbReference type="SMART" id="SM00481">
    <property type="entry name" value="POLIIIAc"/>
    <property type="match status" value="1"/>
</dbReference>
<dbReference type="OrthoDB" id="9803237at2"/>
<dbReference type="NCBIfam" id="NF004226">
    <property type="entry name" value="PRK05673.1"/>
    <property type="match status" value="1"/>
</dbReference>
<evidence type="ECO:0000256" key="1">
    <source>
        <dbReference type="ARBA" id="ARBA00004496"/>
    </source>
</evidence>
<evidence type="ECO:0000256" key="6">
    <source>
        <dbReference type="ARBA" id="ARBA00022695"/>
    </source>
</evidence>
<dbReference type="Pfam" id="PF01336">
    <property type="entry name" value="tRNA_anti-codon"/>
    <property type="match status" value="1"/>
</dbReference>
<dbReference type="GO" id="GO:0003887">
    <property type="term" value="F:DNA-directed DNA polymerase activity"/>
    <property type="evidence" value="ECO:0007669"/>
    <property type="project" value="UniProtKB-KW"/>
</dbReference>
<dbReference type="InterPro" id="IPR041931">
    <property type="entry name" value="DNA_pol3_alpha_thumb_dom"/>
</dbReference>
<dbReference type="Proteomes" id="UP000095662">
    <property type="component" value="Unassembled WGS sequence"/>
</dbReference>
<comment type="similarity">
    <text evidence="2">Belongs to the DNA polymerase type-C family. DnaE subfamily.</text>
</comment>
<dbReference type="Gene3D" id="3.20.20.140">
    <property type="entry name" value="Metal-dependent hydrolases"/>
    <property type="match status" value="1"/>
</dbReference>
<dbReference type="GO" id="GO:0003676">
    <property type="term" value="F:nucleic acid binding"/>
    <property type="evidence" value="ECO:0007669"/>
    <property type="project" value="InterPro"/>
</dbReference>
<dbReference type="Gene3D" id="1.10.150.870">
    <property type="match status" value="1"/>
</dbReference>
<evidence type="ECO:0000259" key="11">
    <source>
        <dbReference type="SMART" id="SM00481"/>
    </source>
</evidence>
<dbReference type="Pfam" id="PF14579">
    <property type="entry name" value="HHH_6"/>
    <property type="match status" value="1"/>
</dbReference>
<dbReference type="Pfam" id="PF07733">
    <property type="entry name" value="DNA_pol3_alpha"/>
    <property type="match status" value="1"/>
</dbReference>
<dbReference type="PANTHER" id="PTHR32294">
    <property type="entry name" value="DNA POLYMERASE III SUBUNIT ALPHA"/>
    <property type="match status" value="1"/>
</dbReference>
<feature type="domain" description="Polymerase/histidinol phosphatase N-terminal" evidence="11">
    <location>
        <begin position="5"/>
        <end position="72"/>
    </location>
</feature>
<dbReference type="GO" id="GO:0006260">
    <property type="term" value="P:DNA replication"/>
    <property type="evidence" value="ECO:0007669"/>
    <property type="project" value="UniProtKB-KW"/>
</dbReference>
<dbReference type="InterPro" id="IPR004805">
    <property type="entry name" value="DnaE2/DnaE/PolC"/>
</dbReference>
<dbReference type="InterPro" id="IPR003141">
    <property type="entry name" value="Pol/His_phosphatase_N"/>
</dbReference>
<dbReference type="PANTHER" id="PTHR32294:SF0">
    <property type="entry name" value="DNA POLYMERASE III SUBUNIT ALPHA"/>
    <property type="match status" value="1"/>
</dbReference>
<gene>
    <name evidence="12" type="primary">dnaE</name>
    <name evidence="12" type="ORF">ERS852540_00841</name>
</gene>
<evidence type="ECO:0000256" key="5">
    <source>
        <dbReference type="ARBA" id="ARBA00022679"/>
    </source>
</evidence>
<dbReference type="InterPro" id="IPR029460">
    <property type="entry name" value="DNAPol_HHH"/>
</dbReference>
<keyword evidence="8" id="KW-0239">DNA-directed DNA polymerase</keyword>
<dbReference type="NCBIfam" id="NF005298">
    <property type="entry name" value="PRK06826.1"/>
    <property type="match status" value="1"/>
</dbReference>
<comment type="subcellular location">
    <subcellularLocation>
        <location evidence="1">Cytoplasm</location>
    </subcellularLocation>
</comment>
<protein>
    <recommendedName>
        <fullName evidence="4">DNA polymerase III subunit alpha</fullName>
        <ecNumber evidence="3">2.7.7.7</ecNumber>
    </recommendedName>
</protein>
<keyword evidence="6 12" id="KW-0548">Nucleotidyltransferase</keyword>
<dbReference type="EMBL" id="CZBY01000005">
    <property type="protein sequence ID" value="CUQ84279.1"/>
    <property type="molecule type" value="Genomic_DNA"/>
</dbReference>